<accession>A0A4Z0F7L3</accession>
<organism evidence="1 2">
    <name type="scientific">Candidatus Macondimonas diazotrophica</name>
    <dbReference type="NCBI Taxonomy" id="2305248"/>
    <lineage>
        <taxon>Bacteria</taxon>
        <taxon>Pseudomonadati</taxon>
        <taxon>Pseudomonadota</taxon>
        <taxon>Gammaproteobacteria</taxon>
        <taxon>Chromatiales</taxon>
        <taxon>Ectothiorhodospiraceae</taxon>
        <taxon>Candidatus Macondimonas</taxon>
    </lineage>
</organism>
<dbReference type="Proteomes" id="UP000297890">
    <property type="component" value="Unassembled WGS sequence"/>
</dbReference>
<keyword evidence="2" id="KW-1185">Reference proteome</keyword>
<dbReference type="AlphaFoldDB" id="A0A4Z0F7L3"/>
<gene>
    <name evidence="1" type="ORF">E4680_12565</name>
</gene>
<name>A0A4Z0F7L3_9GAMM</name>
<sequence length="107" mass="12277">MLIKDRNLAVKWDIEPTNIPYSHSDFDVVIKYPNKDVQYVESAIQQIDFIQPTSTEKGSVSYTLNLSEEGTWKVALTVGDSNNSSLYSEYVFRVSSPTEYVYKQIEI</sequence>
<reference evidence="1 2" key="1">
    <citation type="journal article" date="2019" name="ISME J.">
        <title>Candidatus Macondimonas diazotrophica, a novel gammaproteobacterial genus dominating crude-oil-contaminated coastal sediments.</title>
        <authorList>
            <person name="Karthikeyan S."/>
            <person name="Konstantinidis K."/>
        </authorList>
    </citation>
    <scope>NUCLEOTIDE SEQUENCE [LARGE SCALE GENOMIC DNA]</scope>
    <source>
        <strain evidence="1 2">KTK01</strain>
    </source>
</reference>
<comment type="caution">
    <text evidence="1">The sequence shown here is derived from an EMBL/GenBank/DDBJ whole genome shotgun (WGS) entry which is preliminary data.</text>
</comment>
<protein>
    <submittedName>
        <fullName evidence="1">Uncharacterized protein</fullName>
    </submittedName>
</protein>
<evidence type="ECO:0000313" key="2">
    <source>
        <dbReference type="Proteomes" id="UP000297890"/>
    </source>
</evidence>
<evidence type="ECO:0000313" key="1">
    <source>
        <dbReference type="EMBL" id="TFZ81442.1"/>
    </source>
</evidence>
<proteinExistence type="predicted"/>
<dbReference type="EMBL" id="SRIO01000023">
    <property type="protein sequence ID" value="TFZ81442.1"/>
    <property type="molecule type" value="Genomic_DNA"/>
</dbReference>
<dbReference type="RefSeq" id="WP_135282768.1">
    <property type="nucleotide sequence ID" value="NZ_SRIO01000023.1"/>
</dbReference>